<dbReference type="HOGENOM" id="CLU_2413634_0_0_1"/>
<dbReference type="EMBL" id="DS547167">
    <property type="protein sequence ID" value="EDQ99306.1"/>
    <property type="molecule type" value="Genomic_DNA"/>
</dbReference>
<dbReference type="GeneID" id="6086197"/>
<organism evidence="3">
    <name type="scientific">Laccaria bicolor (strain S238N-H82 / ATCC MYA-4686)</name>
    <name type="common">Bicoloured deceiver</name>
    <name type="synonym">Laccaria laccata var. bicolor</name>
    <dbReference type="NCBI Taxonomy" id="486041"/>
    <lineage>
        <taxon>Eukaryota</taxon>
        <taxon>Fungi</taxon>
        <taxon>Dikarya</taxon>
        <taxon>Basidiomycota</taxon>
        <taxon>Agaricomycotina</taxon>
        <taxon>Agaricomycetes</taxon>
        <taxon>Agaricomycetidae</taxon>
        <taxon>Agaricales</taxon>
        <taxon>Agaricineae</taxon>
        <taxon>Hydnangiaceae</taxon>
        <taxon>Laccaria</taxon>
    </lineage>
</organism>
<keyword evidence="3" id="KW-1185">Reference proteome</keyword>
<protein>
    <submittedName>
        <fullName evidence="2">Predicted protein</fullName>
    </submittedName>
</protein>
<accession>B0E1G9</accession>
<dbReference type="RefSeq" id="XP_001890026.1">
    <property type="nucleotide sequence ID" value="XM_001889991.1"/>
</dbReference>
<dbReference type="InParanoid" id="B0E1G9"/>
<sequence length="92" mass="10572">MEVWMRQLRWKTRDSKWNGGLRRKENQRKKLEDYFAEEGPSASHNMGIKLKHPCRDFSEVSTAPASTSCRRLSARRDAGEVGHVNSDGGIRI</sequence>
<evidence type="ECO:0000313" key="1">
    <source>
        <dbReference type="EMBL" id="EDQ98813.1"/>
    </source>
</evidence>
<dbReference type="KEGG" id="lbc:LACBIDRAFT_296145"/>
<evidence type="ECO:0000313" key="2">
    <source>
        <dbReference type="EMBL" id="EDQ99306.1"/>
    </source>
</evidence>
<evidence type="ECO:0000313" key="3">
    <source>
        <dbReference type="Proteomes" id="UP000001194"/>
    </source>
</evidence>
<reference evidence="2 3" key="1">
    <citation type="journal article" date="2008" name="Nature">
        <title>The genome of Laccaria bicolor provides insights into mycorrhizal symbiosis.</title>
        <authorList>
            <person name="Martin F."/>
            <person name="Aerts A."/>
            <person name="Ahren D."/>
            <person name="Brun A."/>
            <person name="Danchin E.G.J."/>
            <person name="Duchaussoy F."/>
            <person name="Gibon J."/>
            <person name="Kohler A."/>
            <person name="Lindquist E."/>
            <person name="Pereda V."/>
            <person name="Salamov A."/>
            <person name="Shapiro H.J."/>
            <person name="Wuyts J."/>
            <person name="Blaudez D."/>
            <person name="Buee M."/>
            <person name="Brokstein P."/>
            <person name="Canbaeck B."/>
            <person name="Cohen D."/>
            <person name="Courty P.E."/>
            <person name="Coutinho P.M."/>
            <person name="Delaruelle C."/>
            <person name="Detter J.C."/>
            <person name="Deveau A."/>
            <person name="DiFazio S."/>
            <person name="Duplessis S."/>
            <person name="Fraissinet-Tachet L."/>
            <person name="Lucic E."/>
            <person name="Frey-Klett P."/>
            <person name="Fourrey C."/>
            <person name="Feussner I."/>
            <person name="Gay G."/>
            <person name="Grimwood J."/>
            <person name="Hoegger P.J."/>
            <person name="Jain P."/>
            <person name="Kilaru S."/>
            <person name="Labbe J."/>
            <person name="Lin Y.C."/>
            <person name="Legue V."/>
            <person name="Le Tacon F."/>
            <person name="Marmeisse R."/>
            <person name="Melayah D."/>
            <person name="Montanini B."/>
            <person name="Muratet M."/>
            <person name="Nehls U."/>
            <person name="Niculita-Hirzel H."/>
            <person name="Oudot-Le Secq M.P."/>
            <person name="Peter M."/>
            <person name="Quesneville H."/>
            <person name="Rajashekar B."/>
            <person name="Reich M."/>
            <person name="Rouhier N."/>
            <person name="Schmutz J."/>
            <person name="Yin T."/>
            <person name="Chalot M."/>
            <person name="Henrissat B."/>
            <person name="Kuees U."/>
            <person name="Lucas S."/>
            <person name="Van de Peer Y."/>
            <person name="Podila G.K."/>
            <person name="Polle A."/>
            <person name="Pukkila P.J."/>
            <person name="Richardson P.M."/>
            <person name="Rouze P."/>
            <person name="Sanders I.R."/>
            <person name="Stajich J.E."/>
            <person name="Tunlid A."/>
            <person name="Tuskan G."/>
            <person name="Grigoriev I.V."/>
        </authorList>
    </citation>
    <scope>NUCLEOTIDE SEQUENCE [LARGE SCALE GENOMIC DNA]</scope>
    <source>
        <strain evidence="3">S238N-H82 / ATCC MYA-4686</strain>
    </source>
</reference>
<name>B0E1G9_LACBS</name>
<dbReference type="AlphaFoldDB" id="B0E1G9"/>
<dbReference type="EMBL" id="DS547194">
    <property type="protein sequence ID" value="EDQ98813.1"/>
    <property type="molecule type" value="Genomic_DNA"/>
</dbReference>
<gene>
    <name evidence="1" type="ORF">LACBIDRAFT_296145</name>
    <name evidence="2" type="ORF">LACBIDRAFT_316708</name>
</gene>
<dbReference type="RefSeq" id="XP_001890543.1">
    <property type="nucleotide sequence ID" value="XM_001890508.1"/>
</dbReference>
<dbReference type="KEGG" id="lbc:LACBIDRAFT_316708"/>
<dbReference type="Proteomes" id="UP000001194">
    <property type="component" value="Unassembled WGS sequence"/>
</dbReference>
<dbReference type="GeneID" id="6085674"/>
<proteinExistence type="predicted"/>